<organism evidence="2 3">
    <name type="scientific">Actinokineospora guangxiensis</name>
    <dbReference type="NCBI Taxonomy" id="1490288"/>
    <lineage>
        <taxon>Bacteria</taxon>
        <taxon>Bacillati</taxon>
        <taxon>Actinomycetota</taxon>
        <taxon>Actinomycetes</taxon>
        <taxon>Pseudonocardiales</taxon>
        <taxon>Pseudonocardiaceae</taxon>
        <taxon>Actinokineospora</taxon>
    </lineage>
</organism>
<comment type="caution">
    <text evidence="2">The sequence shown here is derived from an EMBL/GenBank/DDBJ whole genome shotgun (WGS) entry which is preliminary data.</text>
</comment>
<evidence type="ECO:0000313" key="2">
    <source>
        <dbReference type="EMBL" id="MFC5290019.1"/>
    </source>
</evidence>
<dbReference type="SUPFAM" id="SSF53474">
    <property type="entry name" value="alpha/beta-Hydrolases"/>
    <property type="match status" value="1"/>
</dbReference>
<gene>
    <name evidence="2" type="ORF">ACFPM7_23430</name>
</gene>
<dbReference type="InterPro" id="IPR000073">
    <property type="entry name" value="AB_hydrolase_1"/>
</dbReference>
<dbReference type="Proteomes" id="UP001596157">
    <property type="component" value="Unassembled WGS sequence"/>
</dbReference>
<evidence type="ECO:0000259" key="1">
    <source>
        <dbReference type="Pfam" id="PF00561"/>
    </source>
</evidence>
<evidence type="ECO:0000313" key="3">
    <source>
        <dbReference type="Proteomes" id="UP001596157"/>
    </source>
</evidence>
<dbReference type="InterPro" id="IPR050471">
    <property type="entry name" value="AB_hydrolase"/>
</dbReference>
<protein>
    <submittedName>
        <fullName evidence="2">Alpha/beta fold hydrolase</fullName>
    </submittedName>
</protein>
<dbReference type="PRINTS" id="PR00111">
    <property type="entry name" value="ABHYDROLASE"/>
</dbReference>
<keyword evidence="2" id="KW-0378">Hydrolase</keyword>
<dbReference type="InterPro" id="IPR029058">
    <property type="entry name" value="AB_hydrolase_fold"/>
</dbReference>
<name>A0ABW0ES12_9PSEU</name>
<accession>A0ABW0ES12</accession>
<keyword evidence="3" id="KW-1185">Reference proteome</keyword>
<proteinExistence type="predicted"/>
<dbReference type="RefSeq" id="WP_378249890.1">
    <property type="nucleotide sequence ID" value="NZ_JBHSKF010000014.1"/>
</dbReference>
<dbReference type="GO" id="GO:0016787">
    <property type="term" value="F:hydrolase activity"/>
    <property type="evidence" value="ECO:0007669"/>
    <property type="project" value="UniProtKB-KW"/>
</dbReference>
<dbReference type="Gene3D" id="3.40.50.1820">
    <property type="entry name" value="alpha/beta hydrolase"/>
    <property type="match status" value="1"/>
</dbReference>
<dbReference type="PANTHER" id="PTHR43433">
    <property type="entry name" value="HYDROLASE, ALPHA/BETA FOLD FAMILY PROTEIN"/>
    <property type="match status" value="1"/>
</dbReference>
<dbReference type="PANTHER" id="PTHR43433:SF5">
    <property type="entry name" value="AB HYDROLASE-1 DOMAIN-CONTAINING PROTEIN"/>
    <property type="match status" value="1"/>
</dbReference>
<sequence length="264" mass="28804">MPIADLGDRSLHYERRGSGEPLLLIQGMGGHHRMWHEPLLADIERDFDLVVYNHRGVGDSSRALPPYEIPDLADDAARLLSALDWADAHVFGTSMGGAVAQRIALRHPERVRSLVLGCTFAGPAGGTLVAPGLLRIAESRKTGDLRDLLRSTYDTNFSPAAREDPALWELFTDRMLSERVPAAVIVMQQLAAMKHNASAQLDQLAAPTLVIHGTADEIVLPRHAEHLASTIPGARLELLDGVGHLFWWEAPALTAKLLREHAGV</sequence>
<dbReference type="EMBL" id="JBHSKF010000014">
    <property type="protein sequence ID" value="MFC5290019.1"/>
    <property type="molecule type" value="Genomic_DNA"/>
</dbReference>
<feature type="domain" description="AB hydrolase-1" evidence="1">
    <location>
        <begin position="21"/>
        <end position="251"/>
    </location>
</feature>
<reference evidence="3" key="1">
    <citation type="journal article" date="2019" name="Int. J. Syst. Evol. Microbiol.">
        <title>The Global Catalogue of Microorganisms (GCM) 10K type strain sequencing project: providing services to taxonomists for standard genome sequencing and annotation.</title>
        <authorList>
            <consortium name="The Broad Institute Genomics Platform"/>
            <consortium name="The Broad Institute Genome Sequencing Center for Infectious Disease"/>
            <person name="Wu L."/>
            <person name="Ma J."/>
        </authorList>
    </citation>
    <scope>NUCLEOTIDE SEQUENCE [LARGE SCALE GENOMIC DNA]</scope>
    <source>
        <strain evidence="3">CCUG 59778</strain>
    </source>
</reference>
<dbReference type="Pfam" id="PF00561">
    <property type="entry name" value="Abhydrolase_1"/>
    <property type="match status" value="1"/>
</dbReference>